<keyword evidence="5" id="KW-1185">Reference proteome</keyword>
<feature type="transmembrane region" description="Helical" evidence="2">
    <location>
        <begin position="63"/>
        <end position="84"/>
    </location>
</feature>
<gene>
    <name evidence="4" type="ORF">SLEP1_g17350</name>
</gene>
<feature type="domain" description="DUF4408" evidence="3">
    <location>
        <begin position="50"/>
        <end position="80"/>
    </location>
</feature>
<dbReference type="Pfam" id="PF05553">
    <property type="entry name" value="DUF761"/>
    <property type="match status" value="1"/>
</dbReference>
<organism evidence="4 5">
    <name type="scientific">Rubroshorea leprosula</name>
    <dbReference type="NCBI Taxonomy" id="152421"/>
    <lineage>
        <taxon>Eukaryota</taxon>
        <taxon>Viridiplantae</taxon>
        <taxon>Streptophyta</taxon>
        <taxon>Embryophyta</taxon>
        <taxon>Tracheophyta</taxon>
        <taxon>Spermatophyta</taxon>
        <taxon>Magnoliopsida</taxon>
        <taxon>eudicotyledons</taxon>
        <taxon>Gunneridae</taxon>
        <taxon>Pentapetalae</taxon>
        <taxon>rosids</taxon>
        <taxon>malvids</taxon>
        <taxon>Malvales</taxon>
        <taxon>Dipterocarpaceae</taxon>
        <taxon>Rubroshorea</taxon>
    </lineage>
</organism>
<accession>A0AAV5J2U1</accession>
<name>A0AAV5J2U1_9ROSI</name>
<keyword evidence="2" id="KW-0472">Membrane</keyword>
<dbReference type="PANTHER" id="PTHR33098:SF114">
    <property type="entry name" value="DUF4408 DOMAIN-CONTAINING PROTEIN"/>
    <property type="match status" value="1"/>
</dbReference>
<dbReference type="PANTHER" id="PTHR33098">
    <property type="entry name" value="COTTON FIBER (DUF761)"/>
    <property type="match status" value="1"/>
</dbReference>
<dbReference type="Pfam" id="PF14364">
    <property type="entry name" value="DUF4408"/>
    <property type="match status" value="1"/>
</dbReference>
<feature type="compositionally biased region" description="Basic and acidic residues" evidence="1">
    <location>
        <begin position="152"/>
        <end position="171"/>
    </location>
</feature>
<dbReference type="EMBL" id="BPVZ01000023">
    <property type="protein sequence ID" value="GKV05325.1"/>
    <property type="molecule type" value="Genomic_DNA"/>
</dbReference>
<feature type="region of interest" description="Disordered" evidence="1">
    <location>
        <begin position="152"/>
        <end position="187"/>
    </location>
</feature>
<dbReference type="InterPro" id="IPR008480">
    <property type="entry name" value="DUF761_pln"/>
</dbReference>
<reference evidence="4 5" key="1">
    <citation type="journal article" date="2021" name="Commun. Biol.">
        <title>The genome of Shorea leprosula (Dipterocarpaceae) highlights the ecological relevance of drought in aseasonal tropical rainforests.</title>
        <authorList>
            <person name="Ng K.K.S."/>
            <person name="Kobayashi M.J."/>
            <person name="Fawcett J.A."/>
            <person name="Hatakeyama M."/>
            <person name="Paape T."/>
            <person name="Ng C.H."/>
            <person name="Ang C.C."/>
            <person name="Tnah L.H."/>
            <person name="Lee C.T."/>
            <person name="Nishiyama T."/>
            <person name="Sese J."/>
            <person name="O'Brien M.J."/>
            <person name="Copetti D."/>
            <person name="Mohd Noor M.I."/>
            <person name="Ong R.C."/>
            <person name="Putra M."/>
            <person name="Sireger I.Z."/>
            <person name="Indrioko S."/>
            <person name="Kosugi Y."/>
            <person name="Izuno A."/>
            <person name="Isagi Y."/>
            <person name="Lee S.L."/>
            <person name="Shimizu K.K."/>
        </authorList>
    </citation>
    <scope>NUCLEOTIDE SEQUENCE [LARGE SCALE GENOMIC DNA]</scope>
    <source>
        <strain evidence="4">214</strain>
    </source>
</reference>
<evidence type="ECO:0000256" key="2">
    <source>
        <dbReference type="SAM" id="Phobius"/>
    </source>
</evidence>
<evidence type="ECO:0000259" key="3">
    <source>
        <dbReference type="Pfam" id="PF14364"/>
    </source>
</evidence>
<sequence>MADLFQSSTRIHTTIWALKLVLLSLGIISTLIFFKIAIIPYVFSVLSSLPCLWVSFRSLLSPPYILIILNFIILTIIGVSSSAFHSQTHFPKTVSYKKPVHNYNNSLPDIIFKEYMEEYSGEKFMEDAPSLETCSDDSCVTDSEENLRKEKVIKEEEEQKKSQRGWSDFDKTSVGATAEDNSEEKTLEETWTMIMEGQGKKKEKQLKKSETWERTRKAADEDSVSLNIMRKMSINREELQERAEAFIKLFHNQMRLQKQESDQRFVDMVSPGV</sequence>
<dbReference type="AlphaFoldDB" id="A0AAV5J2U1"/>
<keyword evidence="2" id="KW-1133">Transmembrane helix</keyword>
<evidence type="ECO:0000313" key="4">
    <source>
        <dbReference type="EMBL" id="GKV05325.1"/>
    </source>
</evidence>
<evidence type="ECO:0000313" key="5">
    <source>
        <dbReference type="Proteomes" id="UP001054252"/>
    </source>
</evidence>
<protein>
    <recommendedName>
        <fullName evidence="3">DUF4408 domain-containing protein</fullName>
    </recommendedName>
</protein>
<feature type="transmembrane region" description="Helical" evidence="2">
    <location>
        <begin position="20"/>
        <end position="43"/>
    </location>
</feature>
<dbReference type="InterPro" id="IPR025520">
    <property type="entry name" value="DUF4408"/>
</dbReference>
<evidence type="ECO:0000256" key="1">
    <source>
        <dbReference type="SAM" id="MobiDB-lite"/>
    </source>
</evidence>
<proteinExistence type="predicted"/>
<keyword evidence="2" id="KW-0812">Transmembrane</keyword>
<dbReference type="Proteomes" id="UP001054252">
    <property type="component" value="Unassembled WGS sequence"/>
</dbReference>
<comment type="caution">
    <text evidence="4">The sequence shown here is derived from an EMBL/GenBank/DDBJ whole genome shotgun (WGS) entry which is preliminary data.</text>
</comment>